<sequence length="412" mass="47423">MEIHKIALIDFTKNNNIIEYIVNNFNVPIILIKLCNVKDNSLQENSSLKIVNINGDLSCLKEVNWIINLYDEEQDTLFLHHVYDKITHYLSDHIIISSNSIFLLDLIESKVLNNICYNLMIIDFVNSDNVIKLIQCALYKKRSEGRAVDMLLHSFSYANLIICNNTPGLVLDRIMSFLLVISLVGACDFHINVEEVDFIIANNHIGIPSGIFKILDKMGLDNFVTTTKSIVRLLPMHDHLNQLYNLIPQIVFQMISDGYTGSTSDIGGFYRSYELYNGYNDQVIDLYTGLYRSVSYVNHEFGNIQSLFNVGNKYGKFMRYIWSNTLVYIASLVPELSSNISVIDKALKLAYEWKYGPFEIIDMLNNCDNNNKSWFFESAIKYDNLPKILSLNKKMYNSKGQYLNVEDGNYRS</sequence>
<evidence type="ECO:0000313" key="2">
    <source>
        <dbReference type="Proteomes" id="UP000422822"/>
    </source>
</evidence>
<dbReference type="EMBL" id="CP033455">
    <property type="protein sequence ID" value="QGR03430.1"/>
    <property type="molecule type" value="Genomic_DNA"/>
</dbReference>
<evidence type="ECO:0000313" key="1">
    <source>
        <dbReference type="EMBL" id="QGR03430.1"/>
    </source>
</evidence>
<protein>
    <submittedName>
        <fullName evidence="1">3-hydroxyacyl-CoA dehydrogenase</fullName>
    </submittedName>
</protein>
<gene>
    <name evidence="1" type="ORF">EDL80_02465</name>
</gene>
<name>A0AAE6UIH5_EHRRU</name>
<keyword evidence="2" id="KW-1185">Reference proteome</keyword>
<dbReference type="SUPFAM" id="SSF48179">
    <property type="entry name" value="6-phosphogluconate dehydrogenase C-terminal domain-like"/>
    <property type="match status" value="2"/>
</dbReference>
<reference evidence="1 2" key="1">
    <citation type="submission" date="2018-10" db="EMBL/GenBank/DDBJ databases">
        <title>Propagation and draft genome sequences of three atypical Erhlichia ruminantium isolates.</title>
        <authorList>
            <person name="Liebenberg J."/>
            <person name="Steyn H."/>
            <person name="Josemans A."/>
            <person name="Zweygarth E."/>
        </authorList>
    </citation>
    <scope>NUCLEOTIDE SEQUENCE [LARGE SCALE GENOMIC DNA]</scope>
    <source>
        <strain evidence="1 2">Omatjenne</strain>
    </source>
</reference>
<dbReference type="InterPro" id="IPR008927">
    <property type="entry name" value="6-PGluconate_DH-like_C_sf"/>
</dbReference>
<dbReference type="Proteomes" id="UP000422822">
    <property type="component" value="Chromosome"/>
</dbReference>
<dbReference type="RefSeq" id="WP_158406609.1">
    <property type="nucleotide sequence ID" value="NZ_CP033454.1"/>
</dbReference>
<dbReference type="AlphaFoldDB" id="A0AAE6UIH5"/>
<organism evidence="1 2">
    <name type="scientific">Ehrlichia ruminantium</name>
    <name type="common">heartwater rickettsia</name>
    <name type="synonym">Cowdria ruminantium</name>
    <dbReference type="NCBI Taxonomy" id="779"/>
    <lineage>
        <taxon>Bacteria</taxon>
        <taxon>Pseudomonadati</taxon>
        <taxon>Pseudomonadota</taxon>
        <taxon>Alphaproteobacteria</taxon>
        <taxon>Rickettsiales</taxon>
        <taxon>Anaplasmataceae</taxon>
        <taxon>Ehrlichia</taxon>
    </lineage>
</organism>
<accession>A0AAE6UIH5</accession>
<dbReference type="Gene3D" id="1.10.1040.50">
    <property type="match status" value="1"/>
</dbReference>
<proteinExistence type="predicted"/>